<comment type="subcellular location">
    <subcellularLocation>
        <location evidence="1">Cell membrane</location>
        <topology evidence="1">Multi-pass membrane protein</topology>
    </subcellularLocation>
</comment>
<comment type="caution">
    <text evidence="9">The sequence shown here is derived from an EMBL/GenBank/DDBJ whole genome shotgun (WGS) entry which is preliminary data.</text>
</comment>
<evidence type="ECO:0000256" key="1">
    <source>
        <dbReference type="ARBA" id="ARBA00004651"/>
    </source>
</evidence>
<feature type="transmembrane region" description="Helical" evidence="7">
    <location>
        <begin position="6"/>
        <end position="26"/>
    </location>
</feature>
<evidence type="ECO:0000256" key="5">
    <source>
        <dbReference type="ARBA" id="ARBA00023002"/>
    </source>
</evidence>
<evidence type="ECO:0000256" key="6">
    <source>
        <dbReference type="ARBA" id="ARBA00023136"/>
    </source>
</evidence>
<keyword evidence="6 7" id="KW-0472">Membrane</keyword>
<keyword evidence="2" id="KW-1003">Cell membrane</keyword>
<keyword evidence="3 7" id="KW-0812">Transmembrane</keyword>
<dbReference type="Pfam" id="PF02665">
    <property type="entry name" value="Nitrate_red_gam"/>
    <property type="match status" value="1"/>
</dbReference>
<feature type="transmembrane region" description="Helical" evidence="7">
    <location>
        <begin position="221"/>
        <end position="239"/>
    </location>
</feature>
<evidence type="ECO:0000256" key="7">
    <source>
        <dbReference type="SAM" id="Phobius"/>
    </source>
</evidence>
<dbReference type="AlphaFoldDB" id="A0A7C4ES12"/>
<feature type="transmembrane region" description="Helical" evidence="7">
    <location>
        <begin position="101"/>
        <end position="122"/>
    </location>
</feature>
<dbReference type="GO" id="GO:0016491">
    <property type="term" value="F:oxidoreductase activity"/>
    <property type="evidence" value="ECO:0007669"/>
    <property type="project" value="UniProtKB-KW"/>
</dbReference>
<dbReference type="EMBL" id="DTGT01000182">
    <property type="protein sequence ID" value="HGH60789.1"/>
    <property type="molecule type" value="Genomic_DNA"/>
</dbReference>
<keyword evidence="5" id="KW-0560">Oxidoreductase</keyword>
<accession>A0A7C4ES12</accession>
<evidence type="ECO:0000256" key="4">
    <source>
        <dbReference type="ARBA" id="ARBA00022989"/>
    </source>
</evidence>
<evidence type="ECO:0000256" key="3">
    <source>
        <dbReference type="ARBA" id="ARBA00022692"/>
    </source>
</evidence>
<gene>
    <name evidence="9" type="ORF">ENV54_05765</name>
</gene>
<evidence type="ECO:0000259" key="8">
    <source>
        <dbReference type="Pfam" id="PF02665"/>
    </source>
</evidence>
<dbReference type="SUPFAM" id="SSF103501">
    <property type="entry name" value="Respiratory nitrate reductase 1 gamma chain"/>
    <property type="match status" value="1"/>
</dbReference>
<sequence>MMETILQFLTYAAGLVFIVAFAAKLLKYATMPMHVRWELYPIPHEGKAWGGSFYEEVDHWKKARHKDHLAQYRFMVPEVLFIRALYEDNRPMWYWSFPFHFGLYLCIGGLVLLGIGAVLQIVGLPPESSALGSFVQSLTTVFAVVGYVLGAIGSIGLLIKRASDKELSEFSAPIDYFNLAWLAAIFVTGFLVWMQDPGFSIAREYLASLITFTSMKKPMGALHVINLLLFIAFWAYFPFTHMTHMVSKYFMWDKVKWDDDPNVGDPGMDAKIKKYLAYPVTWSAPHIGAEGGRKTWADVATANPWAEEAKENK</sequence>
<feature type="transmembrane region" description="Helical" evidence="7">
    <location>
        <begin position="134"/>
        <end position="155"/>
    </location>
</feature>
<protein>
    <recommendedName>
        <fullName evidence="8">NarG-like domain-containing protein</fullName>
    </recommendedName>
</protein>
<feature type="domain" description="NarG-like" evidence="8">
    <location>
        <begin position="89"/>
        <end position="248"/>
    </location>
</feature>
<feature type="transmembrane region" description="Helical" evidence="7">
    <location>
        <begin position="176"/>
        <end position="194"/>
    </location>
</feature>
<evidence type="ECO:0000313" key="9">
    <source>
        <dbReference type="EMBL" id="HGH60789.1"/>
    </source>
</evidence>
<keyword evidence="4 7" id="KW-1133">Transmembrane helix</keyword>
<dbReference type="InterPro" id="IPR036197">
    <property type="entry name" value="NarG-like_sf"/>
</dbReference>
<name>A0A7C4ES12_9BACT</name>
<dbReference type="GO" id="GO:0005886">
    <property type="term" value="C:plasma membrane"/>
    <property type="evidence" value="ECO:0007669"/>
    <property type="project" value="UniProtKB-SubCell"/>
</dbReference>
<evidence type="ECO:0000256" key="2">
    <source>
        <dbReference type="ARBA" id="ARBA00022475"/>
    </source>
</evidence>
<reference evidence="9" key="1">
    <citation type="journal article" date="2020" name="mSystems">
        <title>Genome- and Community-Level Interaction Insights into Carbon Utilization and Element Cycling Functions of Hydrothermarchaeota in Hydrothermal Sediment.</title>
        <authorList>
            <person name="Zhou Z."/>
            <person name="Liu Y."/>
            <person name="Xu W."/>
            <person name="Pan J."/>
            <person name="Luo Z.H."/>
            <person name="Li M."/>
        </authorList>
    </citation>
    <scope>NUCLEOTIDE SEQUENCE [LARGE SCALE GENOMIC DNA]</scope>
    <source>
        <strain evidence="9">SpSt-769</strain>
    </source>
</reference>
<organism evidence="9">
    <name type="scientific">Desulfomonile tiedjei</name>
    <dbReference type="NCBI Taxonomy" id="2358"/>
    <lineage>
        <taxon>Bacteria</taxon>
        <taxon>Pseudomonadati</taxon>
        <taxon>Thermodesulfobacteriota</taxon>
        <taxon>Desulfomonilia</taxon>
        <taxon>Desulfomonilales</taxon>
        <taxon>Desulfomonilaceae</taxon>
        <taxon>Desulfomonile</taxon>
    </lineage>
</organism>
<dbReference type="Gene3D" id="1.20.950.20">
    <property type="entry name" value="Transmembrane di-heme cytochromes, Chain C"/>
    <property type="match status" value="1"/>
</dbReference>
<proteinExistence type="predicted"/>
<dbReference type="InterPro" id="IPR023234">
    <property type="entry name" value="NarG-like_domain"/>
</dbReference>